<dbReference type="AlphaFoldDB" id="Q6ZP08"/>
<accession>Q6ZP08</accession>
<reference evidence="1" key="1">
    <citation type="submission" date="2003-07" db="EMBL/GenBank/DDBJ databases">
        <title>NEDO human cDNA sequencing project.</title>
        <authorList>
            <person name="Suzuki O."/>
            <person name="Sasaki N."/>
            <person name="Aotsuka S."/>
            <person name="Shoji T."/>
            <person name="Ichihara T."/>
            <person name="Shiohata N."/>
            <person name="Matsumoto K."/>
            <person name="Hirano M."/>
            <person name="Sano S."/>
            <person name="Nomura R."/>
            <person name="Yoshikawa Y."/>
            <person name="Matsumura Y."/>
            <person name="Moriya S."/>
            <person name="Chiba E."/>
            <person name="Momiyama H."/>
            <person name="Onogawa S."/>
            <person name="Kaeriyama S."/>
            <person name="Satoh N."/>
            <person name="Matsunawa H."/>
            <person name="Takahashi E."/>
            <person name="Kataoka R."/>
            <person name="Kuga N."/>
            <person name="Kuroda A."/>
            <person name="Satoh I."/>
            <person name="Kamata K."/>
            <person name="Takami S."/>
            <person name="Terashima Y."/>
            <person name="Watanabe M."/>
            <person name="Suzuki Y."/>
            <person name="Hata H."/>
            <person name="Nakagawa K."/>
            <person name="Mizuno S."/>
            <person name="Morinaga M."/>
            <person name="Kawamura M."/>
            <person name="Sugiyama T."/>
            <person name="Irie R."/>
            <person name="Otsuki T."/>
            <person name="Sato H."/>
            <person name="Nishikawa T."/>
            <person name="Sugiyama A."/>
            <person name="Kawakami B."/>
            <person name="Nagai K."/>
            <person name="Isogai T."/>
            <person name="Sugano S."/>
        </authorList>
    </citation>
    <scope>NUCLEOTIDE SEQUENCE</scope>
    <source>
        <tissue evidence="1">Prostate</tissue>
    </source>
</reference>
<proteinExistence type="evidence at transcript level"/>
<evidence type="ECO:0000313" key="1">
    <source>
        <dbReference type="EMBL" id="BAC85317.1"/>
    </source>
</evidence>
<protein>
    <submittedName>
        <fullName evidence="1">cDNA FLJ26766 fis, clone PRS02790</fullName>
    </submittedName>
</protein>
<name>Q6ZP08_HUMAN</name>
<sequence length="127" mass="14245">MSHRARPTFLNYTLFYECAYFTSSEKSSLRSKSHVLDSVIVGFIPVSTTHKAGHIQVLNVNAGNECCCLRFDLSAPIPFSHLERSQRPHTLENLISNMKANHRSSQVNSDSCLLQFASILVTPKYVS</sequence>
<dbReference type="EMBL" id="AK130276">
    <property type="protein sequence ID" value="BAC85317.1"/>
    <property type="molecule type" value="mRNA"/>
</dbReference>
<organism evidence="1">
    <name type="scientific">Homo sapiens</name>
    <name type="common">Human</name>
    <dbReference type="NCBI Taxonomy" id="9606"/>
    <lineage>
        <taxon>Eukaryota</taxon>
        <taxon>Metazoa</taxon>
        <taxon>Chordata</taxon>
        <taxon>Craniata</taxon>
        <taxon>Vertebrata</taxon>
        <taxon>Euteleostomi</taxon>
        <taxon>Mammalia</taxon>
        <taxon>Eutheria</taxon>
        <taxon>Euarchontoglires</taxon>
        <taxon>Primates</taxon>
        <taxon>Haplorrhini</taxon>
        <taxon>Catarrhini</taxon>
        <taxon>Hominidae</taxon>
        <taxon>Homo</taxon>
    </lineage>
</organism>